<dbReference type="InterPro" id="IPR010390">
    <property type="entry name" value="ABC-2_transporter-like"/>
</dbReference>
<proteinExistence type="predicted"/>
<gene>
    <name evidence="2" type="ORF">Cme02nite_40750</name>
</gene>
<keyword evidence="1" id="KW-0472">Membrane</keyword>
<dbReference type="Proteomes" id="UP000660339">
    <property type="component" value="Unassembled WGS sequence"/>
</dbReference>
<comment type="caution">
    <text evidence="2">The sequence shown here is derived from an EMBL/GenBank/DDBJ whole genome shotgun (WGS) entry which is preliminary data.</text>
</comment>
<keyword evidence="3" id="KW-1185">Reference proteome</keyword>
<dbReference type="RefSeq" id="WP_166383905.1">
    <property type="nucleotide sequence ID" value="NZ_BAAATT010000006.1"/>
</dbReference>
<feature type="transmembrane region" description="Helical" evidence="1">
    <location>
        <begin position="20"/>
        <end position="40"/>
    </location>
</feature>
<dbReference type="PANTHER" id="PTHR36832:SF1">
    <property type="entry name" value="SLR1174 PROTEIN"/>
    <property type="match status" value="1"/>
</dbReference>
<keyword evidence="1" id="KW-1133">Transmembrane helix</keyword>
<feature type="transmembrane region" description="Helical" evidence="1">
    <location>
        <begin position="227"/>
        <end position="245"/>
    </location>
</feature>
<sequence>MRPYLGLLRMSTRRILTYRLNSLILWIGGATFLAGSLAVWHALLSQGEIGGYDWDQMKAYLLIGWASGAIGSAYGDWWMADRILDGHVATDLTKPLDYQWARFSEHMGGLATEFIAIAIAATAIVTFTGGMVVPGPVQALLFTVSFLLVAPLKFAITYITTMACFWTQNFMGVSWAKDAIVTLFSGALIPLALLPAWLAGPAAVLPFASITATPAALYLGQATGWEALRLLAVQAVWILVLWWGARLIWRRALRALTVHGG</sequence>
<evidence type="ECO:0000313" key="2">
    <source>
        <dbReference type="EMBL" id="GIG15743.1"/>
    </source>
</evidence>
<name>A0A8J3L7C6_9ACTN</name>
<accession>A0A8J3L7C6</accession>
<evidence type="ECO:0000313" key="3">
    <source>
        <dbReference type="Proteomes" id="UP000660339"/>
    </source>
</evidence>
<keyword evidence="1" id="KW-0812">Transmembrane</keyword>
<dbReference type="PANTHER" id="PTHR36832">
    <property type="entry name" value="SLR1174 PROTEIN-RELATED"/>
    <property type="match status" value="1"/>
</dbReference>
<dbReference type="EMBL" id="BONJ01000022">
    <property type="protein sequence ID" value="GIG15743.1"/>
    <property type="molecule type" value="Genomic_DNA"/>
</dbReference>
<protein>
    <submittedName>
        <fullName evidence="2">ABC transporter permease</fullName>
    </submittedName>
</protein>
<feature type="transmembrane region" description="Helical" evidence="1">
    <location>
        <begin position="110"/>
        <end position="133"/>
    </location>
</feature>
<organism evidence="2 3">
    <name type="scientific">Catellatospora methionotrophica</name>
    <dbReference type="NCBI Taxonomy" id="121620"/>
    <lineage>
        <taxon>Bacteria</taxon>
        <taxon>Bacillati</taxon>
        <taxon>Actinomycetota</taxon>
        <taxon>Actinomycetes</taxon>
        <taxon>Micromonosporales</taxon>
        <taxon>Micromonosporaceae</taxon>
        <taxon>Catellatospora</taxon>
    </lineage>
</organism>
<dbReference type="AlphaFoldDB" id="A0A8J3L7C6"/>
<dbReference type="Pfam" id="PF06182">
    <property type="entry name" value="ABC2_membrane_6"/>
    <property type="match status" value="1"/>
</dbReference>
<reference evidence="2" key="1">
    <citation type="submission" date="2021-01" db="EMBL/GenBank/DDBJ databases">
        <title>Whole genome shotgun sequence of Catellatospora methionotrophica NBRC 14553.</title>
        <authorList>
            <person name="Komaki H."/>
            <person name="Tamura T."/>
        </authorList>
    </citation>
    <scope>NUCLEOTIDE SEQUENCE</scope>
    <source>
        <strain evidence="2">NBRC 14553</strain>
    </source>
</reference>
<feature type="transmembrane region" description="Helical" evidence="1">
    <location>
        <begin position="60"/>
        <end position="79"/>
    </location>
</feature>
<evidence type="ECO:0000256" key="1">
    <source>
        <dbReference type="SAM" id="Phobius"/>
    </source>
</evidence>
<feature type="transmembrane region" description="Helical" evidence="1">
    <location>
        <begin position="139"/>
        <end position="167"/>
    </location>
</feature>
<feature type="transmembrane region" description="Helical" evidence="1">
    <location>
        <begin position="179"/>
        <end position="199"/>
    </location>
</feature>